<evidence type="ECO:0000313" key="3">
    <source>
        <dbReference type="Proteomes" id="UP000053105"/>
    </source>
</evidence>
<feature type="region of interest" description="Disordered" evidence="1">
    <location>
        <begin position="47"/>
        <end position="67"/>
    </location>
</feature>
<protein>
    <submittedName>
        <fullName evidence="2">Uncharacterized protein</fullName>
    </submittedName>
</protein>
<dbReference type="Proteomes" id="UP000053105">
    <property type="component" value="Unassembled WGS sequence"/>
</dbReference>
<organism evidence="2 3">
    <name type="scientific">Melipona quadrifasciata</name>
    <dbReference type="NCBI Taxonomy" id="166423"/>
    <lineage>
        <taxon>Eukaryota</taxon>
        <taxon>Metazoa</taxon>
        <taxon>Ecdysozoa</taxon>
        <taxon>Arthropoda</taxon>
        <taxon>Hexapoda</taxon>
        <taxon>Insecta</taxon>
        <taxon>Pterygota</taxon>
        <taxon>Neoptera</taxon>
        <taxon>Endopterygota</taxon>
        <taxon>Hymenoptera</taxon>
        <taxon>Apocrita</taxon>
        <taxon>Aculeata</taxon>
        <taxon>Apoidea</taxon>
        <taxon>Anthophila</taxon>
        <taxon>Apidae</taxon>
        <taxon>Melipona</taxon>
    </lineage>
</organism>
<keyword evidence="3" id="KW-1185">Reference proteome</keyword>
<dbReference type="EMBL" id="KQ435791">
    <property type="protein sequence ID" value="KOX74337.1"/>
    <property type="molecule type" value="Genomic_DNA"/>
</dbReference>
<reference evidence="2 3" key="1">
    <citation type="submission" date="2015-07" db="EMBL/GenBank/DDBJ databases">
        <title>The genome of Melipona quadrifasciata.</title>
        <authorList>
            <person name="Pan H."/>
            <person name="Kapheim K."/>
        </authorList>
    </citation>
    <scope>NUCLEOTIDE SEQUENCE [LARGE SCALE GENOMIC DNA]</scope>
    <source>
        <strain evidence="2">0111107301</strain>
        <tissue evidence="2">Whole body</tissue>
    </source>
</reference>
<gene>
    <name evidence="2" type="ORF">WN51_00240</name>
</gene>
<name>A0A0M8ZZX6_9HYME</name>
<dbReference type="AlphaFoldDB" id="A0A0M8ZZX6"/>
<proteinExistence type="predicted"/>
<sequence>MIEKSTYVTIVITWIEESSGRSIFLELKKVISGKLFEKIRKESEEEGKNFHLKKESEEEGENFHLKL</sequence>
<accession>A0A0M8ZZX6</accession>
<evidence type="ECO:0000313" key="2">
    <source>
        <dbReference type="EMBL" id="KOX74337.1"/>
    </source>
</evidence>
<evidence type="ECO:0000256" key="1">
    <source>
        <dbReference type="SAM" id="MobiDB-lite"/>
    </source>
</evidence>